<sequence>MQTILDTLDADIICLQETKITLDRLESSMAIIPGYDAYFSFSKGKAAYSGVVTYVKNDSVRPISAEEGISGILNDVSASDAFGCTPRELLNIDSEGRCVILEFRMFVLFNIYCPRDSGPERRPFITQFRKVLQDRVEAILRAGKEVIIMGDINVSHKEIDHCNPQQSIKDNGLESFDDHPSRKWFDGLVAPNGPLVDVCRRFHPGERGIYTCRLVFCNQCEVRCVFGFVNVYYDAQRIPLTPILLFSFLTRPSNYGTRLDYILASQGLMRWFKSCNAEQSIMGSDHCPVVGELHESISENGRTLTLKDLLFIGADGESTGTLRLCAKYLPKFSSNQKTLNSFFVRQNSNQMEKLDDSIVEKQTTKTITSRKPSDPVSQKATGKSVIPRIIKNGDRRTRQKVEIDKNQLSLASFFKQPLPNEISKSGTTCLREEDVTEVSGSSDHRLVSQSPNVEFKQNIEEIMDGCAETCVNSNNSRALSQWNAIFTPRSVPKCKIHGET</sequence>
<accession>A0ACA9P0B1</accession>
<dbReference type="Proteomes" id="UP000789525">
    <property type="component" value="Unassembled WGS sequence"/>
</dbReference>
<gene>
    <name evidence="1" type="ORF">ACOLOM_LOCUS9364</name>
</gene>
<organism evidence="1 2">
    <name type="scientific">Acaulospora colombiana</name>
    <dbReference type="NCBI Taxonomy" id="27376"/>
    <lineage>
        <taxon>Eukaryota</taxon>
        <taxon>Fungi</taxon>
        <taxon>Fungi incertae sedis</taxon>
        <taxon>Mucoromycota</taxon>
        <taxon>Glomeromycotina</taxon>
        <taxon>Glomeromycetes</taxon>
        <taxon>Diversisporales</taxon>
        <taxon>Acaulosporaceae</taxon>
        <taxon>Acaulospora</taxon>
    </lineage>
</organism>
<reference evidence="1" key="1">
    <citation type="submission" date="2021-06" db="EMBL/GenBank/DDBJ databases">
        <authorList>
            <person name="Kallberg Y."/>
            <person name="Tangrot J."/>
            <person name="Rosling A."/>
        </authorList>
    </citation>
    <scope>NUCLEOTIDE SEQUENCE</scope>
    <source>
        <strain evidence="1">CL356</strain>
    </source>
</reference>
<evidence type="ECO:0000313" key="2">
    <source>
        <dbReference type="Proteomes" id="UP000789525"/>
    </source>
</evidence>
<feature type="non-terminal residue" evidence="1">
    <location>
        <position position="500"/>
    </location>
</feature>
<name>A0ACA9P0B1_9GLOM</name>
<protein>
    <submittedName>
        <fullName evidence="1">624_t:CDS:1</fullName>
    </submittedName>
</protein>
<evidence type="ECO:0000313" key="1">
    <source>
        <dbReference type="EMBL" id="CAG8681599.1"/>
    </source>
</evidence>
<keyword evidence="2" id="KW-1185">Reference proteome</keyword>
<proteinExistence type="predicted"/>
<dbReference type="EMBL" id="CAJVPT010026967">
    <property type="protein sequence ID" value="CAG8681599.1"/>
    <property type="molecule type" value="Genomic_DNA"/>
</dbReference>
<comment type="caution">
    <text evidence="1">The sequence shown here is derived from an EMBL/GenBank/DDBJ whole genome shotgun (WGS) entry which is preliminary data.</text>
</comment>